<dbReference type="Proteomes" id="UP000564536">
    <property type="component" value="Unassembled WGS sequence"/>
</dbReference>
<dbReference type="EMBL" id="JAARRL010000006">
    <property type="protein sequence ID" value="MBC1500009.1"/>
    <property type="molecule type" value="Genomic_DNA"/>
</dbReference>
<keyword evidence="1" id="KW-1133">Transmembrane helix</keyword>
<evidence type="ECO:0000313" key="2">
    <source>
        <dbReference type="EMBL" id="MBC1500009.1"/>
    </source>
</evidence>
<feature type="transmembrane region" description="Helical" evidence="1">
    <location>
        <begin position="6"/>
        <end position="26"/>
    </location>
</feature>
<organism evidence="2 3">
    <name type="scientific">Listeria weihenstephanensis</name>
    <dbReference type="NCBI Taxonomy" id="1006155"/>
    <lineage>
        <taxon>Bacteria</taxon>
        <taxon>Bacillati</taxon>
        <taxon>Bacillota</taxon>
        <taxon>Bacilli</taxon>
        <taxon>Bacillales</taxon>
        <taxon>Listeriaceae</taxon>
        <taxon>Listeria</taxon>
    </lineage>
</organism>
<accession>A0A841Z540</accession>
<dbReference type="RefSeq" id="WP_185425074.1">
    <property type="nucleotide sequence ID" value="NZ_JAARRL010000006.1"/>
</dbReference>
<keyword evidence="1" id="KW-0472">Membrane</keyword>
<keyword evidence="1" id="KW-0812">Transmembrane</keyword>
<protein>
    <recommendedName>
        <fullName evidence="4">DUF3139 domain-containing protein</fullName>
    </recommendedName>
</protein>
<gene>
    <name evidence="2" type="ORF">HB943_05285</name>
</gene>
<sequence>MNNIGIYIIGFVALVAAIILSIFQMVQRVEEDKETHNIVGAYVEMNVLKSNEKMLSYTYDFDDDKFYVVYKVEQDGKVKTRSKKLDNDSYFDFKQEFREKEKLKELEKKFDK</sequence>
<name>A0A841Z540_9LIST</name>
<proteinExistence type="predicted"/>
<dbReference type="AlphaFoldDB" id="A0A841Z540"/>
<reference evidence="2 3" key="1">
    <citation type="submission" date="2020-03" db="EMBL/GenBank/DDBJ databases">
        <title>Soil Listeria distribution.</title>
        <authorList>
            <person name="Liao J."/>
            <person name="Wiedmann M."/>
        </authorList>
    </citation>
    <scope>NUCLEOTIDE SEQUENCE [LARGE SCALE GENOMIC DNA]</scope>
    <source>
        <strain evidence="2 3">FSL L7-1523</strain>
    </source>
</reference>
<comment type="caution">
    <text evidence="2">The sequence shown here is derived from an EMBL/GenBank/DDBJ whole genome shotgun (WGS) entry which is preliminary data.</text>
</comment>
<evidence type="ECO:0000256" key="1">
    <source>
        <dbReference type="SAM" id="Phobius"/>
    </source>
</evidence>
<evidence type="ECO:0008006" key="4">
    <source>
        <dbReference type="Google" id="ProtNLM"/>
    </source>
</evidence>
<evidence type="ECO:0000313" key="3">
    <source>
        <dbReference type="Proteomes" id="UP000564536"/>
    </source>
</evidence>